<dbReference type="InterPro" id="IPR043502">
    <property type="entry name" value="DNA/RNA_pol_sf"/>
</dbReference>
<dbReference type="EMBL" id="AVOT02047343">
    <property type="protein sequence ID" value="MBW0542623.1"/>
    <property type="molecule type" value="Genomic_DNA"/>
</dbReference>
<accession>A0A9Q3FRJ9</accession>
<dbReference type="SUPFAM" id="SSF56672">
    <property type="entry name" value="DNA/RNA polymerases"/>
    <property type="match status" value="1"/>
</dbReference>
<dbReference type="Gene3D" id="3.10.10.10">
    <property type="entry name" value="HIV Type 1 Reverse Transcriptase, subunit A, domain 1"/>
    <property type="match status" value="1"/>
</dbReference>
<evidence type="ECO:0000313" key="2">
    <source>
        <dbReference type="Proteomes" id="UP000765509"/>
    </source>
</evidence>
<keyword evidence="2" id="KW-1185">Reference proteome</keyword>
<reference evidence="1" key="1">
    <citation type="submission" date="2021-03" db="EMBL/GenBank/DDBJ databases">
        <title>Draft genome sequence of rust myrtle Austropuccinia psidii MF-1, a brazilian biotype.</title>
        <authorList>
            <person name="Quecine M.C."/>
            <person name="Pachon D.M.R."/>
            <person name="Bonatelli M.L."/>
            <person name="Correr F.H."/>
            <person name="Franceschini L.M."/>
            <person name="Leite T.F."/>
            <person name="Margarido G.R.A."/>
            <person name="Almeida C.A."/>
            <person name="Ferrarezi J.A."/>
            <person name="Labate C.A."/>
        </authorList>
    </citation>
    <scope>NUCLEOTIDE SEQUENCE</scope>
    <source>
        <strain evidence="1">MF-1</strain>
    </source>
</reference>
<dbReference type="AlphaFoldDB" id="A0A9Q3FRJ9"/>
<dbReference type="Proteomes" id="UP000765509">
    <property type="component" value="Unassembled WGS sequence"/>
</dbReference>
<comment type="caution">
    <text evidence="1">The sequence shown here is derived from an EMBL/GenBank/DDBJ whole genome shotgun (WGS) entry which is preliminary data.</text>
</comment>
<protein>
    <submittedName>
        <fullName evidence="1">Uncharacterized protein</fullName>
    </submittedName>
</protein>
<dbReference type="InterPro" id="IPR043128">
    <property type="entry name" value="Rev_trsase/Diguanyl_cyclase"/>
</dbReference>
<sequence>MKEIFMDLLCKYISAFATGKEPPGENIGHRVDIILNVKKPYPPLIRRLAYPASSRAREAVEVHIEELMDFGVLRKVGHDTPVEVTTPVIISWHNGRSRMVGNFGFLDSYTIPDRYSIPRIHETLTQFSQPWIL</sequence>
<name>A0A9Q3FRJ9_9BASI</name>
<dbReference type="Gene3D" id="3.30.70.270">
    <property type="match status" value="1"/>
</dbReference>
<proteinExistence type="predicted"/>
<gene>
    <name evidence="1" type="ORF">O181_082338</name>
</gene>
<evidence type="ECO:0000313" key="1">
    <source>
        <dbReference type="EMBL" id="MBW0542623.1"/>
    </source>
</evidence>
<organism evidence="1 2">
    <name type="scientific">Austropuccinia psidii MF-1</name>
    <dbReference type="NCBI Taxonomy" id="1389203"/>
    <lineage>
        <taxon>Eukaryota</taxon>
        <taxon>Fungi</taxon>
        <taxon>Dikarya</taxon>
        <taxon>Basidiomycota</taxon>
        <taxon>Pucciniomycotina</taxon>
        <taxon>Pucciniomycetes</taxon>
        <taxon>Pucciniales</taxon>
        <taxon>Sphaerophragmiaceae</taxon>
        <taxon>Austropuccinia</taxon>
    </lineage>
</organism>
<dbReference type="OrthoDB" id="2286242at2759"/>